<gene>
    <name evidence="2" type="ORF">Adt_33669</name>
</gene>
<sequence>MYRRPKLSLIDGLMRLMSDKDMLGMLEDLSFSRIIEVYFIPPPAPRLSITFEKNVAITEVDDIDAKKHHFGTPIEPTVKEVDERCDENIVEVERDTVDIVEKEVRQWKEILTNNEDYGIQFKDLFDWNVEFDDHLNEQHEVRQHGDERNEEADVMDQNEEADIVNQNEEAEVPDEEHNEVPDKQNEEADVMDQNEEADIVDQNEEHEVPDEEHNEVPDEQHDEEFNDSDYEQEVPILNDDANFEKHYTWDDDRSIVHEGSEDDDSDELKSLDSDEEECGKRKKCENVYSGRADNEDPQFHIGLQFETNAQLKNLIKQYSVKHG</sequence>
<feature type="region of interest" description="Disordered" evidence="1">
    <location>
        <begin position="203"/>
        <end position="227"/>
    </location>
</feature>
<feature type="compositionally biased region" description="Acidic residues" evidence="1">
    <location>
        <begin position="203"/>
        <end position="213"/>
    </location>
</feature>
<name>A0ABD1QX21_9LAMI</name>
<feature type="region of interest" description="Disordered" evidence="1">
    <location>
        <begin position="167"/>
        <end position="189"/>
    </location>
</feature>
<protein>
    <recommendedName>
        <fullName evidence="4">ATPase</fullName>
    </recommendedName>
</protein>
<comment type="caution">
    <text evidence="2">The sequence shown here is derived from an EMBL/GenBank/DDBJ whole genome shotgun (WGS) entry which is preliminary data.</text>
</comment>
<organism evidence="2 3">
    <name type="scientific">Abeliophyllum distichum</name>
    <dbReference type="NCBI Taxonomy" id="126358"/>
    <lineage>
        <taxon>Eukaryota</taxon>
        <taxon>Viridiplantae</taxon>
        <taxon>Streptophyta</taxon>
        <taxon>Embryophyta</taxon>
        <taxon>Tracheophyta</taxon>
        <taxon>Spermatophyta</taxon>
        <taxon>Magnoliopsida</taxon>
        <taxon>eudicotyledons</taxon>
        <taxon>Gunneridae</taxon>
        <taxon>Pentapetalae</taxon>
        <taxon>asterids</taxon>
        <taxon>lamiids</taxon>
        <taxon>Lamiales</taxon>
        <taxon>Oleaceae</taxon>
        <taxon>Forsythieae</taxon>
        <taxon>Abeliophyllum</taxon>
    </lineage>
</organism>
<keyword evidence="3" id="KW-1185">Reference proteome</keyword>
<feature type="compositionally biased region" description="Basic and acidic residues" evidence="1">
    <location>
        <begin position="250"/>
        <end position="259"/>
    </location>
</feature>
<feature type="region of interest" description="Disordered" evidence="1">
    <location>
        <begin position="250"/>
        <end position="281"/>
    </location>
</feature>
<dbReference type="Proteomes" id="UP001604336">
    <property type="component" value="Unassembled WGS sequence"/>
</dbReference>
<reference evidence="3" key="1">
    <citation type="submission" date="2024-07" db="EMBL/GenBank/DDBJ databases">
        <title>Two chromosome-level genome assemblies of Korean endemic species Abeliophyllum distichum and Forsythia ovata (Oleaceae).</title>
        <authorList>
            <person name="Jang H."/>
        </authorList>
    </citation>
    <scope>NUCLEOTIDE SEQUENCE [LARGE SCALE GENOMIC DNA]</scope>
</reference>
<feature type="compositionally biased region" description="Acidic residues" evidence="1">
    <location>
        <begin position="167"/>
        <end position="177"/>
    </location>
</feature>
<proteinExistence type="predicted"/>
<evidence type="ECO:0000313" key="3">
    <source>
        <dbReference type="Proteomes" id="UP001604336"/>
    </source>
</evidence>
<dbReference type="EMBL" id="JBFOLK010000010">
    <property type="protein sequence ID" value="KAL2480703.1"/>
    <property type="molecule type" value="Genomic_DNA"/>
</dbReference>
<dbReference type="AlphaFoldDB" id="A0ABD1QX21"/>
<accession>A0ABD1QX21</accession>
<evidence type="ECO:0000313" key="2">
    <source>
        <dbReference type="EMBL" id="KAL2480703.1"/>
    </source>
</evidence>
<evidence type="ECO:0008006" key="4">
    <source>
        <dbReference type="Google" id="ProtNLM"/>
    </source>
</evidence>
<evidence type="ECO:0000256" key="1">
    <source>
        <dbReference type="SAM" id="MobiDB-lite"/>
    </source>
</evidence>